<gene>
    <name evidence="1" type="ORF">CPRO_02060</name>
    <name evidence="2" type="ORF">SAMN02745151_00147</name>
</gene>
<protein>
    <recommendedName>
        <fullName evidence="5">Mutator family transposase</fullName>
    </recommendedName>
</protein>
<dbReference type="OrthoDB" id="2085859at2"/>
<reference evidence="1 3" key="1">
    <citation type="journal article" date="2016" name="Genome Announc.">
        <title>Complete Genome Sequence of the Amino Acid-Fermenting Clostridium propionicum X2 (DSM 1682).</title>
        <authorList>
            <person name="Poehlein A."/>
            <person name="Schlien K."/>
            <person name="Chowdhury N.P."/>
            <person name="Gottschalk G."/>
            <person name="Buckel W."/>
            <person name="Daniel R."/>
        </authorList>
    </citation>
    <scope>NUCLEOTIDE SEQUENCE [LARGE SCALE GENOMIC DNA]</scope>
    <source>
        <strain evidence="1 3">X2</strain>
    </source>
</reference>
<dbReference type="Proteomes" id="UP000068026">
    <property type="component" value="Chromosome"/>
</dbReference>
<dbReference type="Proteomes" id="UP000184204">
    <property type="component" value="Unassembled WGS sequence"/>
</dbReference>
<dbReference type="RefSeq" id="WP_066046843.1">
    <property type="nucleotide sequence ID" value="NZ_CP014223.1"/>
</dbReference>
<name>A0A0X8V9E0_ANAPI</name>
<sequence length="127" mass="14952">MCIFFSHLFCYNISKKWKEGGDGRLKLAEELFVAENISDLETVVYALKKNIPMPRLYCILFRYEKKRYEIISSWQLCKGRFPQTESIIVGVANGRRETYELMAYILEEAVKEQKDLSNPKTWIEGIE</sequence>
<evidence type="ECO:0008006" key="5">
    <source>
        <dbReference type="Google" id="ProtNLM"/>
    </source>
</evidence>
<evidence type="ECO:0000313" key="1">
    <source>
        <dbReference type="EMBL" id="AMJ39829.1"/>
    </source>
</evidence>
<evidence type="ECO:0000313" key="3">
    <source>
        <dbReference type="Proteomes" id="UP000068026"/>
    </source>
</evidence>
<organism evidence="2 4">
    <name type="scientific">Anaerotignum propionicum DSM 1682</name>
    <dbReference type="NCBI Taxonomy" id="991789"/>
    <lineage>
        <taxon>Bacteria</taxon>
        <taxon>Bacillati</taxon>
        <taxon>Bacillota</taxon>
        <taxon>Clostridia</taxon>
        <taxon>Lachnospirales</taxon>
        <taxon>Anaerotignaceae</taxon>
        <taxon>Anaerotignum</taxon>
    </lineage>
</organism>
<evidence type="ECO:0000313" key="4">
    <source>
        <dbReference type="Proteomes" id="UP000184204"/>
    </source>
</evidence>
<reference evidence="3" key="2">
    <citation type="submission" date="2016-01" db="EMBL/GenBank/DDBJ databases">
        <authorList>
            <person name="Poehlein A."/>
            <person name="Schlien K."/>
            <person name="Gottschalk G."/>
            <person name="Buckel W."/>
            <person name="Daniel R."/>
        </authorList>
    </citation>
    <scope>NUCLEOTIDE SEQUENCE [LARGE SCALE GENOMIC DNA]</scope>
    <source>
        <strain evidence="3">X2</strain>
    </source>
</reference>
<keyword evidence="3" id="KW-1185">Reference proteome</keyword>
<dbReference type="EMBL" id="FQUA01000001">
    <property type="protein sequence ID" value="SHE28026.1"/>
    <property type="molecule type" value="Genomic_DNA"/>
</dbReference>
<proteinExistence type="predicted"/>
<dbReference type="KEGG" id="cpro:CPRO_02060"/>
<evidence type="ECO:0000313" key="2">
    <source>
        <dbReference type="EMBL" id="SHE28026.1"/>
    </source>
</evidence>
<reference evidence="4" key="3">
    <citation type="submission" date="2016-11" db="EMBL/GenBank/DDBJ databases">
        <authorList>
            <person name="Jaros S."/>
            <person name="Januszkiewicz K."/>
            <person name="Wedrychowicz H."/>
        </authorList>
    </citation>
    <scope>NUCLEOTIDE SEQUENCE [LARGE SCALE GENOMIC DNA]</scope>
    <source>
        <strain evidence="4">DSM 1682</strain>
    </source>
</reference>
<reference evidence="2" key="4">
    <citation type="submission" date="2016-11" db="EMBL/GenBank/DDBJ databases">
        <authorList>
            <person name="Varghese N."/>
            <person name="Submissions S."/>
        </authorList>
    </citation>
    <scope>NUCLEOTIDE SEQUENCE</scope>
    <source>
        <strain evidence="2">DSM 1682</strain>
    </source>
</reference>
<dbReference type="AlphaFoldDB" id="A0A0X8V9E0"/>
<dbReference type="EMBL" id="CP014223">
    <property type="protein sequence ID" value="AMJ39829.1"/>
    <property type="molecule type" value="Genomic_DNA"/>
</dbReference>
<accession>A0A0X8V9E0</accession>